<dbReference type="AlphaFoldDB" id="A0A9D2AML4"/>
<feature type="compositionally biased region" description="Acidic residues" evidence="1">
    <location>
        <begin position="369"/>
        <end position="394"/>
    </location>
</feature>
<organism evidence="3 4">
    <name type="scientific">Candidatus Blautia pullistercoris</name>
    <dbReference type="NCBI Taxonomy" id="2838499"/>
    <lineage>
        <taxon>Bacteria</taxon>
        <taxon>Bacillati</taxon>
        <taxon>Bacillota</taxon>
        <taxon>Clostridia</taxon>
        <taxon>Lachnospirales</taxon>
        <taxon>Lachnospiraceae</taxon>
        <taxon>Blautia</taxon>
    </lineage>
</organism>
<feature type="chain" id="PRO_5038744926" description="Peptidylprolyl isomerase" evidence="2">
    <location>
        <begin position="24"/>
        <end position="419"/>
    </location>
</feature>
<feature type="region of interest" description="Disordered" evidence="1">
    <location>
        <begin position="346"/>
        <end position="419"/>
    </location>
</feature>
<comment type="caution">
    <text evidence="3">The sequence shown here is derived from an EMBL/GenBank/DDBJ whole genome shotgun (WGS) entry which is preliminary data.</text>
</comment>
<protein>
    <recommendedName>
        <fullName evidence="5">Peptidylprolyl isomerase</fullName>
    </recommendedName>
</protein>
<accession>A0A9D2AML4</accession>
<dbReference type="GO" id="GO:0003755">
    <property type="term" value="F:peptidyl-prolyl cis-trans isomerase activity"/>
    <property type="evidence" value="ECO:0007669"/>
    <property type="project" value="InterPro"/>
</dbReference>
<dbReference type="SUPFAM" id="SSF54534">
    <property type="entry name" value="FKBP-like"/>
    <property type="match status" value="1"/>
</dbReference>
<proteinExistence type="predicted"/>
<reference evidence="3" key="2">
    <citation type="submission" date="2021-04" db="EMBL/GenBank/DDBJ databases">
        <authorList>
            <person name="Gilroy R."/>
        </authorList>
    </citation>
    <scope>NUCLEOTIDE SEQUENCE</scope>
    <source>
        <strain evidence="3">ChiHjej12B11-1927</strain>
    </source>
</reference>
<feature type="compositionally biased region" description="Low complexity" evidence="1">
    <location>
        <begin position="395"/>
        <end position="407"/>
    </location>
</feature>
<keyword evidence="2" id="KW-0732">Signal</keyword>
<dbReference type="Gene3D" id="3.10.50.40">
    <property type="match status" value="1"/>
</dbReference>
<evidence type="ECO:0000313" key="4">
    <source>
        <dbReference type="Proteomes" id="UP000824230"/>
    </source>
</evidence>
<name>A0A9D2AML4_9FIRM</name>
<reference evidence="3" key="1">
    <citation type="journal article" date="2021" name="PeerJ">
        <title>Extensive microbial diversity within the chicken gut microbiome revealed by metagenomics and culture.</title>
        <authorList>
            <person name="Gilroy R."/>
            <person name="Ravi A."/>
            <person name="Getino M."/>
            <person name="Pursley I."/>
            <person name="Horton D.L."/>
            <person name="Alikhan N.F."/>
            <person name="Baker D."/>
            <person name="Gharbi K."/>
            <person name="Hall N."/>
            <person name="Watson M."/>
            <person name="Adriaenssens E.M."/>
            <person name="Foster-Nyarko E."/>
            <person name="Jarju S."/>
            <person name="Secka A."/>
            <person name="Antonio M."/>
            <person name="Oren A."/>
            <person name="Chaudhuri R.R."/>
            <person name="La Ragione R."/>
            <person name="Hildebrand F."/>
            <person name="Pallen M.J."/>
        </authorList>
    </citation>
    <scope>NUCLEOTIDE SEQUENCE</scope>
    <source>
        <strain evidence="3">ChiHjej12B11-1927</strain>
    </source>
</reference>
<sequence length="419" mass="45324">MNKAAKKITGVLLAGALGTASLAGCGSSQVDGTQPLLTSGEDTVTVGTGNLMLRMNQATMLSYYSMMGASTSGIWSQDAGEGETYGDTTKANVLDELENMLVQKQHAADYDVTISEEEQSKIEEAAQAFMDANTEETIQSLAVSQSDVESLLELYTYQTKMYDPMVADVDTNVEDSEAAQSRITYCRIDISDTQNDDGTTTPLTDEEKQAKKDQAQAILDQLQASADPASADMDAIAQGVSEDLSAVDNTFGDDDTLLDDKLKEAARTLQDGQVYGEVVEGENAYFVVRMDSVLDREATDQQKESIVSDRQQEAYNDLLSQWKDETDITVNDKEWEKVTLTDTEQFTIKQAETEESAEDSTDSTADTADSTEEDTESAEDTAGDTTEDTAEESADSTADTSDNTSTETEQDTAGTQSQE</sequence>
<evidence type="ECO:0000256" key="2">
    <source>
        <dbReference type="SAM" id="SignalP"/>
    </source>
</evidence>
<dbReference type="InterPro" id="IPR046357">
    <property type="entry name" value="PPIase_dom_sf"/>
</dbReference>
<evidence type="ECO:0000313" key="3">
    <source>
        <dbReference type="EMBL" id="HIX37010.1"/>
    </source>
</evidence>
<dbReference type="Proteomes" id="UP000824230">
    <property type="component" value="Unassembled WGS sequence"/>
</dbReference>
<feature type="signal peptide" evidence="2">
    <location>
        <begin position="1"/>
        <end position="23"/>
    </location>
</feature>
<evidence type="ECO:0008006" key="5">
    <source>
        <dbReference type="Google" id="ProtNLM"/>
    </source>
</evidence>
<evidence type="ECO:0000256" key="1">
    <source>
        <dbReference type="SAM" id="MobiDB-lite"/>
    </source>
</evidence>
<gene>
    <name evidence="3" type="ORF">H9738_03960</name>
</gene>
<dbReference type="EMBL" id="DXFG01000077">
    <property type="protein sequence ID" value="HIX37010.1"/>
    <property type="molecule type" value="Genomic_DNA"/>
</dbReference>
<dbReference type="PROSITE" id="PS51257">
    <property type="entry name" value="PROKAR_LIPOPROTEIN"/>
    <property type="match status" value="1"/>
</dbReference>